<dbReference type="eggNOG" id="ENOG50334XT">
    <property type="taxonomic scope" value="Bacteria"/>
</dbReference>
<dbReference type="HOGENOM" id="CLU_138489_0_0_0"/>
<dbReference type="Proteomes" id="UP000004358">
    <property type="component" value="Unassembled WGS sequence"/>
</dbReference>
<dbReference type="STRING" id="314230.DSM3645_26604"/>
<gene>
    <name evidence="1" type="ORF">DSM3645_26604</name>
</gene>
<sequence>MKTFSRLTTTQSLIFTLLVLVGCSSGSRRESPATNQAAALVGDLLENPLEWNAITTQIDRHRSYMSTLYGNDPALEHAMSTDDAKIPVDAKFALVTWRQQADPNWFGAKIPGKVKSVEMVYWSQQPGAEAELTYLQLDGSPLRPATDLTPSQADQRQRYITSLKAAVLP</sequence>
<dbReference type="PROSITE" id="PS51257">
    <property type="entry name" value="PROKAR_LIPOPROTEIN"/>
    <property type="match status" value="1"/>
</dbReference>
<organism evidence="1 2">
    <name type="scientific">Blastopirellula marina DSM 3645</name>
    <dbReference type="NCBI Taxonomy" id="314230"/>
    <lineage>
        <taxon>Bacteria</taxon>
        <taxon>Pseudomonadati</taxon>
        <taxon>Planctomycetota</taxon>
        <taxon>Planctomycetia</taxon>
        <taxon>Pirellulales</taxon>
        <taxon>Pirellulaceae</taxon>
        <taxon>Blastopirellula</taxon>
    </lineage>
</organism>
<dbReference type="EMBL" id="AANZ01000020">
    <property type="protein sequence ID" value="EAQ78522.1"/>
    <property type="molecule type" value="Genomic_DNA"/>
</dbReference>
<reference evidence="1 2" key="1">
    <citation type="submission" date="2006-02" db="EMBL/GenBank/DDBJ databases">
        <authorList>
            <person name="Amann R."/>
            <person name="Ferriera S."/>
            <person name="Johnson J."/>
            <person name="Kravitz S."/>
            <person name="Halpern A."/>
            <person name="Remington K."/>
            <person name="Beeson K."/>
            <person name="Tran B."/>
            <person name="Rogers Y.-H."/>
            <person name="Friedman R."/>
            <person name="Venter J.C."/>
        </authorList>
    </citation>
    <scope>NUCLEOTIDE SEQUENCE [LARGE SCALE GENOMIC DNA]</scope>
    <source>
        <strain evidence="1 2">DSM 3645</strain>
    </source>
</reference>
<dbReference type="AlphaFoldDB" id="A3ZY51"/>
<evidence type="ECO:0008006" key="3">
    <source>
        <dbReference type="Google" id="ProtNLM"/>
    </source>
</evidence>
<name>A3ZY51_9BACT</name>
<comment type="caution">
    <text evidence="1">The sequence shown here is derived from an EMBL/GenBank/DDBJ whole genome shotgun (WGS) entry which is preliminary data.</text>
</comment>
<protein>
    <recommendedName>
        <fullName evidence="3">Lipoprotein</fullName>
    </recommendedName>
</protein>
<evidence type="ECO:0000313" key="1">
    <source>
        <dbReference type="EMBL" id="EAQ78522.1"/>
    </source>
</evidence>
<proteinExistence type="predicted"/>
<evidence type="ECO:0000313" key="2">
    <source>
        <dbReference type="Proteomes" id="UP000004358"/>
    </source>
</evidence>
<dbReference type="OrthoDB" id="120428at2"/>
<dbReference type="RefSeq" id="WP_002653215.1">
    <property type="nucleotide sequence ID" value="NZ_CH672376.1"/>
</dbReference>
<accession>A3ZY51</accession>